<dbReference type="AlphaFoldDB" id="A0A4U7JH93"/>
<accession>A0A4U7JH93</accession>
<gene>
    <name evidence="1" type="ORF">EHE19_014310</name>
</gene>
<dbReference type="OrthoDB" id="73314at2"/>
<dbReference type="Proteomes" id="UP000306409">
    <property type="component" value="Chromosome"/>
</dbReference>
<dbReference type="KEGG" id="rher:EHE19_014310"/>
<proteinExistence type="predicted"/>
<dbReference type="PANTHER" id="PTHR38009:SF1">
    <property type="entry name" value="CONSERVED HYPOTHETICAL PHAGE TAIL PROTEIN"/>
    <property type="match status" value="1"/>
</dbReference>
<dbReference type="Pfam" id="PF06841">
    <property type="entry name" value="Phage_T4_gp19"/>
    <property type="match status" value="1"/>
</dbReference>
<evidence type="ECO:0000313" key="1">
    <source>
        <dbReference type="EMBL" id="QNU66047.1"/>
    </source>
</evidence>
<protein>
    <submittedName>
        <fullName evidence="1">Phage tail protein</fullName>
    </submittedName>
</protein>
<dbReference type="GO" id="GO:0005198">
    <property type="term" value="F:structural molecule activity"/>
    <property type="evidence" value="ECO:0007669"/>
    <property type="project" value="InterPro"/>
</dbReference>
<dbReference type="EMBL" id="CP061336">
    <property type="protein sequence ID" value="QNU66047.1"/>
    <property type="molecule type" value="Genomic_DNA"/>
</dbReference>
<dbReference type="InterPro" id="IPR011747">
    <property type="entry name" value="CHP02241"/>
</dbReference>
<dbReference type="NCBIfam" id="TIGR02241">
    <property type="entry name" value="conserved hypothetical phage tail region protein"/>
    <property type="match status" value="1"/>
</dbReference>
<evidence type="ECO:0000313" key="2">
    <source>
        <dbReference type="Proteomes" id="UP000306409"/>
    </source>
</evidence>
<organism evidence="1 2">
    <name type="scientific">Ruminiclostridium herbifermentans</name>
    <dbReference type="NCBI Taxonomy" id="2488810"/>
    <lineage>
        <taxon>Bacteria</taxon>
        <taxon>Bacillati</taxon>
        <taxon>Bacillota</taxon>
        <taxon>Clostridia</taxon>
        <taxon>Eubacteriales</taxon>
        <taxon>Oscillospiraceae</taxon>
        <taxon>Ruminiclostridium</taxon>
    </lineage>
</organism>
<reference evidence="1 2" key="1">
    <citation type="submission" date="2020-09" db="EMBL/GenBank/DDBJ databases">
        <title>Characterization and genome sequencing of Ruminiclostridium sp. nov. MA18.</title>
        <authorList>
            <person name="Rettenmaier R."/>
            <person name="Kowollik M.-L."/>
            <person name="Liebl W."/>
            <person name="Zverlov V."/>
        </authorList>
    </citation>
    <scope>NUCLEOTIDE SEQUENCE [LARGE SCALE GENOMIC DNA]</scope>
    <source>
        <strain evidence="1 2">MA18</strain>
    </source>
</reference>
<dbReference type="RefSeq" id="WP_137696795.1">
    <property type="nucleotide sequence ID" value="NZ_CP061336.1"/>
</dbReference>
<dbReference type="InterPro" id="IPR010667">
    <property type="entry name" value="Phage_T4_Gp19"/>
</dbReference>
<name>A0A4U7JH93_9FIRM</name>
<sequence length="139" mass="15803">MEKSYPVGSFKFKVEINDIELYGGFSEVSGLEAEVELEEYREGGTNYIHHFPKFIKHPRLTLKKGIVESGELLNWYKSVLAGQILKQKISVILCNSFGKDVARWDFVDAYPVKWTGPELKADSNMAAVESIEFVHKGMK</sequence>
<keyword evidence="2" id="KW-1185">Reference proteome</keyword>
<dbReference type="PANTHER" id="PTHR38009">
    <property type="entry name" value="CONSERVED HYPOTHETICAL PHAGE TAIL PROTEIN"/>
    <property type="match status" value="1"/>
</dbReference>